<dbReference type="GO" id="GO:0042732">
    <property type="term" value="P:D-xylose metabolic process"/>
    <property type="evidence" value="ECO:0007669"/>
    <property type="project" value="UniProtKB-KW"/>
</dbReference>
<protein>
    <recommendedName>
        <fullName evidence="6">ROK family protein</fullName>
    </recommendedName>
</protein>
<accession>S0JAR6</accession>
<gene>
    <name evidence="4" type="ORF">OMQ_01339</name>
</gene>
<comment type="caution">
    <text evidence="4">The sequence shown here is derived from an EMBL/GenBank/DDBJ whole genome shotgun (WGS) entry which is preliminary data.</text>
</comment>
<dbReference type="PATRIC" id="fig|1139996.3.peg.1321"/>
<dbReference type="eggNOG" id="COG1940">
    <property type="taxonomic scope" value="Bacteria"/>
</dbReference>
<dbReference type="InterPro" id="IPR036390">
    <property type="entry name" value="WH_DNA-bd_sf"/>
</dbReference>
<dbReference type="SUPFAM" id="SSF46785">
    <property type="entry name" value="Winged helix' DNA-binding domain"/>
    <property type="match status" value="1"/>
</dbReference>
<dbReference type="InterPro" id="IPR000600">
    <property type="entry name" value="ROK"/>
</dbReference>
<evidence type="ECO:0000313" key="5">
    <source>
        <dbReference type="Proteomes" id="UP000014136"/>
    </source>
</evidence>
<dbReference type="HOGENOM" id="CLU_067512_0_0_9"/>
<sequence>MSKNKNLIRDKNLAVLKSFLFTKGTALKAEMAKETGISVVTINTLVKELVEKKIILEGDLVQPPLGRPAICYHFNYDQQHFLLLSIQEKKAAIHRTLEIVGKIVNLAGEIKYEKNIDFTEISLDFFLDTLNHFVQLDIAFTKIGLSFPGKIYHGVVLSSWESLFDQWEFEKAWAKQSTIPLLIQNDTHLLTVGTSIQQKLSKTETIVGIFYPENSMPGITIYANGSLIEGGHNLAGEAKFLPHLIDSPTPETPKELTTNLLEILAIYNAVIAPDRFVISADSVTETTIQQAVEQSVILDKQINQPQLLFVDDFQTALTYGLRWLVTTDSIYQL</sequence>
<proteinExistence type="inferred from homology"/>
<evidence type="ECO:0000313" key="4">
    <source>
        <dbReference type="EMBL" id="EOT29387.1"/>
    </source>
</evidence>
<dbReference type="PANTHER" id="PTHR18964:SF149">
    <property type="entry name" value="BIFUNCTIONAL UDP-N-ACETYLGLUCOSAMINE 2-EPIMERASE_N-ACETYLMANNOSAMINE KINASE"/>
    <property type="match status" value="1"/>
</dbReference>
<dbReference type="AlphaFoldDB" id="S0JAR6"/>
<dbReference type="STRING" id="41997.RV16_GL000231"/>
<evidence type="ECO:0000256" key="2">
    <source>
        <dbReference type="ARBA" id="ARBA00006479"/>
    </source>
</evidence>
<evidence type="ECO:0008006" key="6">
    <source>
        <dbReference type="Google" id="ProtNLM"/>
    </source>
</evidence>
<reference evidence="4 5" key="1">
    <citation type="submission" date="2013-03" db="EMBL/GenBank/DDBJ databases">
        <title>The Genome Sequence of Enterococcus saccharolyticus ATCC_43076 (Illumina only assembly).</title>
        <authorList>
            <consortium name="The Broad Institute Genomics Platform"/>
            <consortium name="The Broad Institute Genome Sequencing Center for Infectious Disease"/>
            <person name="Earl A."/>
            <person name="Russ C."/>
            <person name="Gilmore M."/>
            <person name="Surin D."/>
            <person name="Walker B."/>
            <person name="Young S."/>
            <person name="Zeng Q."/>
            <person name="Gargeya S."/>
            <person name="Fitzgerald M."/>
            <person name="Haas B."/>
            <person name="Abouelleil A."/>
            <person name="Allen A.W."/>
            <person name="Alvarado L."/>
            <person name="Arachchi H.M."/>
            <person name="Berlin A.M."/>
            <person name="Chapman S.B."/>
            <person name="Gainer-Dewar J."/>
            <person name="Goldberg J."/>
            <person name="Griggs A."/>
            <person name="Gujja S."/>
            <person name="Hansen M."/>
            <person name="Howarth C."/>
            <person name="Imamovic A."/>
            <person name="Ireland A."/>
            <person name="Larimer J."/>
            <person name="McCowan C."/>
            <person name="Murphy C."/>
            <person name="Pearson M."/>
            <person name="Poon T.W."/>
            <person name="Priest M."/>
            <person name="Roberts A."/>
            <person name="Saif S."/>
            <person name="Shea T."/>
            <person name="Sisk P."/>
            <person name="Sykes S."/>
            <person name="Wortman J."/>
            <person name="Nusbaum C."/>
            <person name="Birren B."/>
        </authorList>
    </citation>
    <scope>NUCLEOTIDE SEQUENCE [LARGE SCALE GENOMIC DNA]</scope>
    <source>
        <strain evidence="4 5">ATCC 43076</strain>
    </source>
</reference>
<organism evidence="4 5">
    <name type="scientific">Enterococcus saccharolyticus subsp. saccharolyticus ATCC 43076</name>
    <dbReference type="NCBI Taxonomy" id="1139996"/>
    <lineage>
        <taxon>Bacteria</taxon>
        <taxon>Bacillati</taxon>
        <taxon>Bacillota</taxon>
        <taxon>Bacilli</taxon>
        <taxon>Lactobacillales</taxon>
        <taxon>Enterococcaceae</taxon>
        <taxon>Enterococcus</taxon>
    </lineage>
</organism>
<comment type="similarity">
    <text evidence="2">Belongs to the ROK (NagC/XylR) family.</text>
</comment>
<dbReference type="InterPro" id="IPR036388">
    <property type="entry name" value="WH-like_DNA-bd_sf"/>
</dbReference>
<dbReference type="Pfam" id="PF00480">
    <property type="entry name" value="ROK"/>
    <property type="match status" value="1"/>
</dbReference>
<dbReference type="RefSeq" id="WP_016175136.1">
    <property type="nucleotide sequence ID" value="NZ_KE136389.1"/>
</dbReference>
<dbReference type="SUPFAM" id="SSF53067">
    <property type="entry name" value="Actin-like ATPase domain"/>
    <property type="match status" value="1"/>
</dbReference>
<dbReference type="OrthoDB" id="6501901at2"/>
<evidence type="ECO:0000256" key="1">
    <source>
        <dbReference type="ARBA" id="ARBA00002486"/>
    </source>
</evidence>
<dbReference type="Proteomes" id="UP000014136">
    <property type="component" value="Unassembled WGS sequence"/>
</dbReference>
<keyword evidence="5" id="KW-1185">Reference proteome</keyword>
<evidence type="ECO:0000256" key="3">
    <source>
        <dbReference type="ARBA" id="ARBA00022629"/>
    </source>
</evidence>
<dbReference type="InterPro" id="IPR043129">
    <property type="entry name" value="ATPase_NBD"/>
</dbReference>
<keyword evidence="3" id="KW-0859">Xylose metabolism</keyword>
<dbReference type="Gene3D" id="3.30.420.40">
    <property type="match status" value="2"/>
</dbReference>
<dbReference type="EMBL" id="AHYT01000004">
    <property type="protein sequence ID" value="EOT29387.1"/>
    <property type="molecule type" value="Genomic_DNA"/>
</dbReference>
<comment type="function">
    <text evidence="1">Transcriptional repressor of xylose-utilizing enzymes.</text>
</comment>
<dbReference type="PANTHER" id="PTHR18964">
    <property type="entry name" value="ROK (REPRESSOR, ORF, KINASE) FAMILY"/>
    <property type="match status" value="1"/>
</dbReference>
<dbReference type="Gene3D" id="1.10.10.10">
    <property type="entry name" value="Winged helix-like DNA-binding domain superfamily/Winged helix DNA-binding domain"/>
    <property type="match status" value="1"/>
</dbReference>
<name>S0JAR6_9ENTE</name>
<keyword evidence="3" id="KW-0119">Carbohydrate metabolism</keyword>